<dbReference type="Proteomes" id="UP000886758">
    <property type="component" value="Unassembled WGS sequence"/>
</dbReference>
<protein>
    <submittedName>
        <fullName evidence="4">ATP-binding cassette domain-containing protein</fullName>
    </submittedName>
</protein>
<name>A0A9D1KJ85_9MOLU</name>
<dbReference type="PANTHER" id="PTHR42734">
    <property type="entry name" value="METAL TRANSPORT SYSTEM ATP-BINDING PROTEIN TM_0124-RELATED"/>
    <property type="match status" value="1"/>
</dbReference>
<evidence type="ECO:0000259" key="3">
    <source>
        <dbReference type="Pfam" id="PF00005"/>
    </source>
</evidence>
<dbReference type="InterPro" id="IPR050153">
    <property type="entry name" value="Metal_Ion_Import_ABC"/>
</dbReference>
<evidence type="ECO:0000313" key="5">
    <source>
        <dbReference type="Proteomes" id="UP000886758"/>
    </source>
</evidence>
<feature type="domain" description="ABC transporter" evidence="3">
    <location>
        <begin position="13"/>
        <end position="63"/>
    </location>
</feature>
<keyword evidence="1" id="KW-0813">Transport</keyword>
<proteinExistence type="predicted"/>
<keyword evidence="2" id="KW-0812">Transmembrane</keyword>
<comment type="caution">
    <text evidence="4">The sequence shown here is derived from an EMBL/GenBank/DDBJ whole genome shotgun (WGS) entry which is preliminary data.</text>
</comment>
<dbReference type="SUPFAM" id="SSF52540">
    <property type="entry name" value="P-loop containing nucleoside triphosphate hydrolases"/>
    <property type="match status" value="1"/>
</dbReference>
<dbReference type="AlphaFoldDB" id="A0A9D1KJ85"/>
<feature type="non-terminal residue" evidence="4">
    <location>
        <position position="1"/>
    </location>
</feature>
<dbReference type="InterPro" id="IPR003439">
    <property type="entry name" value="ABC_transporter-like_ATP-bd"/>
</dbReference>
<reference evidence="4" key="2">
    <citation type="journal article" date="2021" name="PeerJ">
        <title>Extensive microbial diversity within the chicken gut microbiome revealed by metagenomics and culture.</title>
        <authorList>
            <person name="Gilroy R."/>
            <person name="Ravi A."/>
            <person name="Getino M."/>
            <person name="Pursley I."/>
            <person name="Horton D.L."/>
            <person name="Alikhan N.F."/>
            <person name="Baker D."/>
            <person name="Gharbi K."/>
            <person name="Hall N."/>
            <person name="Watson M."/>
            <person name="Adriaenssens E.M."/>
            <person name="Foster-Nyarko E."/>
            <person name="Jarju S."/>
            <person name="Secka A."/>
            <person name="Antonio M."/>
            <person name="Oren A."/>
            <person name="Chaudhuri R.R."/>
            <person name="La Ragione R."/>
            <person name="Hildebrand F."/>
            <person name="Pallen M.J."/>
        </authorList>
    </citation>
    <scope>NUCLEOTIDE SEQUENCE</scope>
    <source>
        <strain evidence="4">ChiW17-6978</strain>
    </source>
</reference>
<evidence type="ECO:0000256" key="1">
    <source>
        <dbReference type="ARBA" id="ARBA00022448"/>
    </source>
</evidence>
<gene>
    <name evidence="4" type="ORF">IAD46_04420</name>
</gene>
<reference evidence="4" key="1">
    <citation type="submission" date="2020-10" db="EMBL/GenBank/DDBJ databases">
        <authorList>
            <person name="Gilroy R."/>
        </authorList>
    </citation>
    <scope>NUCLEOTIDE SEQUENCE</scope>
    <source>
        <strain evidence="4">ChiW17-6978</strain>
    </source>
</reference>
<keyword evidence="2" id="KW-0472">Membrane</keyword>
<evidence type="ECO:0000313" key="4">
    <source>
        <dbReference type="EMBL" id="HIT50252.1"/>
    </source>
</evidence>
<feature type="transmembrane region" description="Helical" evidence="2">
    <location>
        <begin position="574"/>
        <end position="598"/>
    </location>
</feature>
<dbReference type="Pfam" id="PF00005">
    <property type="entry name" value="ABC_tran"/>
    <property type="match status" value="1"/>
</dbReference>
<dbReference type="EMBL" id="DVLF01000137">
    <property type="protein sequence ID" value="HIT50252.1"/>
    <property type="molecule type" value="Genomic_DNA"/>
</dbReference>
<feature type="transmembrane region" description="Helical" evidence="2">
    <location>
        <begin position="149"/>
        <end position="171"/>
    </location>
</feature>
<dbReference type="Gene3D" id="3.40.50.300">
    <property type="entry name" value="P-loop containing nucleotide triphosphate hydrolases"/>
    <property type="match status" value="1"/>
</dbReference>
<evidence type="ECO:0000256" key="2">
    <source>
        <dbReference type="SAM" id="Phobius"/>
    </source>
</evidence>
<feature type="transmembrane region" description="Helical" evidence="2">
    <location>
        <begin position="529"/>
        <end position="553"/>
    </location>
</feature>
<dbReference type="InterPro" id="IPR027417">
    <property type="entry name" value="P-loop_NTPase"/>
</dbReference>
<keyword evidence="2" id="KW-1133">Transmembrane helix</keyword>
<keyword evidence="4" id="KW-0547">Nucleotide-binding</keyword>
<dbReference type="GO" id="GO:0016887">
    <property type="term" value="F:ATP hydrolysis activity"/>
    <property type="evidence" value="ECO:0007669"/>
    <property type="project" value="InterPro"/>
</dbReference>
<keyword evidence="4" id="KW-0067">ATP-binding</keyword>
<sequence>VENAALIFSESKVKEVLTYIDKYDLGYTLKRAVSKLSSGETQKISLIFALVRRAKITLLDEPLCNVDKESLPLFYEELKELGKTSLVIAVMHQPISFNMVNGLLEITEKTIKEKFLSLSSSPIISDENEISWSKAFKNCLILFVKRPKLLFTLFSVFLFITVYILVASILLNTTSDTCLYARGLADHSLQFVTIEPSDYDALKPVEKVHVEYSIDRGNGVPVYMFDYFDTIYMTDFIYSQGEKISLGEDDVWISDYLYGILTEYYSDQGVYFPTTPLKDYVASGLRIGTEINYSWNLPNVNFFIYKTDYLKHLPDKNSIKYGSELRKFKELVDNFYMNVYASPSIVAKLYTDSKDHDWFLLSDLLVEEGYPTISTISSRLLEGNEFYCSENFFINTLGYSQEEVETPGFVDGVVDGKSFCIEFKSNTTSVVKTLVLKAPGPIIYIDSRSAMYSRTIYLSKSMLEELYTELDCSDANNLAIRIQTDSFIDTKAPDFDRLVEQVLKDEDVLLLQRENVNAKIQARDSAKEIFITISCVCAGVIAFVILLYCCVYAKNEIKELSFLSLKGYRLNRLIFSRYFIEGILTIMILALSLLILYWTSPYVALAFNML</sequence>
<accession>A0A9D1KJ85</accession>
<dbReference type="GO" id="GO:0005524">
    <property type="term" value="F:ATP binding"/>
    <property type="evidence" value="ECO:0007669"/>
    <property type="project" value="UniProtKB-KW"/>
</dbReference>
<organism evidence="4 5">
    <name type="scientific">Candidatus Pelethenecus faecipullorum</name>
    <dbReference type="NCBI Taxonomy" id="2840900"/>
    <lineage>
        <taxon>Bacteria</taxon>
        <taxon>Bacillati</taxon>
        <taxon>Mycoplasmatota</taxon>
        <taxon>Mollicutes</taxon>
        <taxon>Candidatus Pelethenecus</taxon>
    </lineage>
</organism>